<dbReference type="Pfam" id="PF20434">
    <property type="entry name" value="BD-FAE"/>
    <property type="match status" value="1"/>
</dbReference>
<feature type="domain" description="BD-FAE-like" evidence="2">
    <location>
        <begin position="45"/>
        <end position="155"/>
    </location>
</feature>
<dbReference type="EMBL" id="JAZHOU010000002">
    <property type="protein sequence ID" value="MEF3079217.1"/>
    <property type="molecule type" value="Genomic_DNA"/>
</dbReference>
<evidence type="ECO:0000313" key="4">
    <source>
        <dbReference type="Proteomes" id="UP001356704"/>
    </source>
</evidence>
<dbReference type="Gene3D" id="3.40.50.1820">
    <property type="entry name" value="alpha/beta hydrolase"/>
    <property type="match status" value="1"/>
</dbReference>
<dbReference type="SUPFAM" id="SSF53474">
    <property type="entry name" value="alpha/beta-Hydrolases"/>
    <property type="match status" value="1"/>
</dbReference>
<evidence type="ECO:0000313" key="3">
    <source>
        <dbReference type="EMBL" id="MEF3079217.1"/>
    </source>
</evidence>
<dbReference type="InterPro" id="IPR050300">
    <property type="entry name" value="GDXG_lipolytic_enzyme"/>
</dbReference>
<dbReference type="PANTHER" id="PTHR48081">
    <property type="entry name" value="AB HYDROLASE SUPERFAMILY PROTEIN C4A8.06C"/>
    <property type="match status" value="1"/>
</dbReference>
<dbReference type="RefSeq" id="WP_331809980.1">
    <property type="nucleotide sequence ID" value="NZ_JAZHOU010000002.1"/>
</dbReference>
<accession>A0ABU7W5H7</accession>
<comment type="caution">
    <text evidence="3">The sequence shown here is derived from an EMBL/GenBank/DDBJ whole genome shotgun (WGS) entry which is preliminary data.</text>
</comment>
<dbReference type="InterPro" id="IPR029058">
    <property type="entry name" value="AB_hydrolase_fold"/>
</dbReference>
<dbReference type="InterPro" id="IPR049492">
    <property type="entry name" value="BD-FAE-like_dom"/>
</dbReference>
<keyword evidence="4" id="KW-1185">Reference proteome</keyword>
<evidence type="ECO:0000259" key="2">
    <source>
        <dbReference type="Pfam" id="PF20434"/>
    </source>
</evidence>
<keyword evidence="1" id="KW-0378">Hydrolase</keyword>
<organism evidence="3 4">
    <name type="scientific">Winogradskyella poriferorum</name>
    <dbReference type="NCBI Taxonomy" id="307627"/>
    <lineage>
        <taxon>Bacteria</taxon>
        <taxon>Pseudomonadati</taxon>
        <taxon>Bacteroidota</taxon>
        <taxon>Flavobacteriia</taxon>
        <taxon>Flavobacteriales</taxon>
        <taxon>Flavobacteriaceae</taxon>
        <taxon>Winogradskyella</taxon>
    </lineage>
</organism>
<sequence length="290" mass="33381">MITQLKKILIISFLFFLACKKREDISTLRYTTRTTHIYKENLSFDYYKPKKPNDFTIIYIHGGGFSKGKKDSKEIIQLAEDFGKNGYATISISYRLGLKGFNDNCKISASDKIRAFDIASKDIYNSINYILQNRHKLHINTDKIFISGISAGAEAILNLFYLIEEKTISQEIKFKGVISRSGAIRSLNCLDKIDIPLQLFHGTKDSIVPYDVGFHRNCIETEPGYLKLFGSKAIANHLKKSDKPYYLITLKNGDHGMKAFSYYDYVKECLLFLNSVRLNTFNKQIEKYYN</sequence>
<proteinExistence type="predicted"/>
<name>A0ABU7W5H7_9FLAO</name>
<evidence type="ECO:0000256" key="1">
    <source>
        <dbReference type="ARBA" id="ARBA00022801"/>
    </source>
</evidence>
<dbReference type="PROSITE" id="PS51257">
    <property type="entry name" value="PROKAR_LIPOPROTEIN"/>
    <property type="match status" value="1"/>
</dbReference>
<protein>
    <submittedName>
        <fullName evidence="3">Carboxylesterase family protein</fullName>
    </submittedName>
</protein>
<gene>
    <name evidence="3" type="ORF">V1468_09385</name>
</gene>
<dbReference type="Proteomes" id="UP001356704">
    <property type="component" value="Unassembled WGS sequence"/>
</dbReference>
<reference evidence="3 4" key="1">
    <citation type="submission" date="2024-02" db="EMBL/GenBank/DDBJ databases">
        <title>Winogradskyella poriferorum JCM 12885.</title>
        <authorList>
            <person name="Zhang D.-F."/>
            <person name="Fu Z.-Y."/>
        </authorList>
    </citation>
    <scope>NUCLEOTIDE SEQUENCE [LARGE SCALE GENOMIC DNA]</scope>
    <source>
        <strain evidence="3 4">JCM 12885</strain>
    </source>
</reference>